<dbReference type="RefSeq" id="WP_267795470.1">
    <property type="nucleotide sequence ID" value="NZ_JANIGP010000001.1"/>
</dbReference>
<proteinExistence type="predicted"/>
<reference evidence="1 2" key="1">
    <citation type="submission" date="2022-07" db="EMBL/GenBank/DDBJ databases">
        <title>Characterization of plant growth promoting rhizobacteria (PGPR) for use as bioinoculants in agriculture.</title>
        <authorList>
            <person name="Hassen A.I."/>
            <person name="Pierneef R."/>
        </authorList>
    </citation>
    <scope>NUCLEOTIDE SEQUENCE [LARGE SCALE GENOMIC DNA]</scope>
    <source>
        <strain evidence="1 2">SARCC-3054</strain>
    </source>
</reference>
<dbReference type="Proteomes" id="UP001207830">
    <property type="component" value="Unassembled WGS sequence"/>
</dbReference>
<protein>
    <submittedName>
        <fullName evidence="1">Uncharacterized protein</fullName>
    </submittedName>
</protein>
<evidence type="ECO:0000313" key="2">
    <source>
        <dbReference type="Proteomes" id="UP001207830"/>
    </source>
</evidence>
<name>A0ABT3YPC3_9PSED</name>
<evidence type="ECO:0000313" key="1">
    <source>
        <dbReference type="EMBL" id="MCY0107342.1"/>
    </source>
</evidence>
<gene>
    <name evidence="1" type="ORF">NQF78_03410</name>
</gene>
<dbReference type="EMBL" id="JANIGP010000001">
    <property type="protein sequence ID" value="MCY0107342.1"/>
    <property type="molecule type" value="Genomic_DNA"/>
</dbReference>
<comment type="caution">
    <text evidence="1">The sequence shown here is derived from an EMBL/GenBank/DDBJ whole genome shotgun (WGS) entry which is preliminary data.</text>
</comment>
<keyword evidence="2" id="KW-1185">Reference proteome</keyword>
<organism evidence="1 2">
    <name type="scientific">Pseudomonas monsensis</name>
    <dbReference type="NCBI Taxonomy" id="2745509"/>
    <lineage>
        <taxon>Bacteria</taxon>
        <taxon>Pseudomonadati</taxon>
        <taxon>Pseudomonadota</taxon>
        <taxon>Gammaproteobacteria</taxon>
        <taxon>Pseudomonadales</taxon>
        <taxon>Pseudomonadaceae</taxon>
        <taxon>Pseudomonas</taxon>
    </lineage>
</organism>
<accession>A0ABT3YPC3</accession>
<sequence length="170" mass="19279">MKILTYKRTHTGDPDSLGRFGINDCMGCFRDWRFDAIIGVGGIGSEPASHGIAGRVTWVGRTPSWNSDTNRRGPIVTFESFKLLDHNGPMLSTLAPFLASRMYERRARFLFKDYSEDEQAEAEALVETILSNDSLVLITNLSSQDYKMSEVQKPFLEVEKSRRCRPCSKY</sequence>